<keyword evidence="2" id="KW-0067">ATP-binding</keyword>
<dbReference type="CDD" id="cd00009">
    <property type="entry name" value="AAA"/>
    <property type="match status" value="1"/>
</dbReference>
<evidence type="ECO:0000313" key="2">
    <source>
        <dbReference type="EMBL" id="MBC8611017.1"/>
    </source>
</evidence>
<organism evidence="2 3">
    <name type="scientific">Massiliimalia timonensis</name>
    <dbReference type="NCBI Taxonomy" id="1987501"/>
    <lineage>
        <taxon>Bacteria</taxon>
        <taxon>Bacillati</taxon>
        <taxon>Bacillota</taxon>
        <taxon>Clostridia</taxon>
        <taxon>Eubacteriales</taxon>
        <taxon>Oscillospiraceae</taxon>
        <taxon>Massiliimalia</taxon>
    </lineage>
</organism>
<evidence type="ECO:0000259" key="1">
    <source>
        <dbReference type="SMART" id="SM00382"/>
    </source>
</evidence>
<dbReference type="InterPro" id="IPR008533">
    <property type="entry name" value="DUF815"/>
</dbReference>
<dbReference type="InterPro" id="IPR003593">
    <property type="entry name" value="AAA+_ATPase"/>
</dbReference>
<keyword evidence="3" id="KW-1185">Reference proteome</keyword>
<dbReference type="Proteomes" id="UP000632659">
    <property type="component" value="Unassembled WGS sequence"/>
</dbReference>
<gene>
    <name evidence="2" type="ORF">H8702_07760</name>
</gene>
<dbReference type="Gene3D" id="3.40.50.300">
    <property type="entry name" value="P-loop containing nucleotide triphosphate hydrolases"/>
    <property type="match status" value="1"/>
</dbReference>
<dbReference type="SUPFAM" id="SSF52540">
    <property type="entry name" value="P-loop containing nucleoside triphosphate hydrolases"/>
    <property type="match status" value="1"/>
</dbReference>
<feature type="domain" description="AAA+ ATPase" evidence="1">
    <location>
        <begin position="223"/>
        <end position="340"/>
    </location>
</feature>
<dbReference type="RefSeq" id="WP_154825774.1">
    <property type="nucleotide sequence ID" value="NZ_JACRTL010000003.1"/>
</dbReference>
<dbReference type="PANTHER" id="PTHR42935:SF1">
    <property type="entry name" value="SLR0930 PROTEIN"/>
    <property type="match status" value="1"/>
</dbReference>
<dbReference type="EMBL" id="JACRTL010000003">
    <property type="protein sequence ID" value="MBC8611017.1"/>
    <property type="molecule type" value="Genomic_DNA"/>
</dbReference>
<name>A0A8J6PBH0_9FIRM</name>
<keyword evidence="2" id="KW-0547">Nucleotide-binding</keyword>
<comment type="caution">
    <text evidence="2">The sequence shown here is derived from an EMBL/GenBank/DDBJ whole genome shotgun (WGS) entry which is preliminary data.</text>
</comment>
<dbReference type="SMART" id="SM00382">
    <property type="entry name" value="AAA"/>
    <property type="match status" value="1"/>
</dbReference>
<protein>
    <submittedName>
        <fullName evidence="2">ATP-binding protein</fullName>
    </submittedName>
</protein>
<dbReference type="AlphaFoldDB" id="A0A8J6PBH0"/>
<proteinExistence type="predicted"/>
<accession>A0A8J6PBH0</accession>
<dbReference type="Pfam" id="PF05673">
    <property type="entry name" value="DUF815"/>
    <property type="match status" value="1"/>
</dbReference>
<dbReference type="InterPro" id="IPR027417">
    <property type="entry name" value="P-loop_NTPase"/>
</dbReference>
<evidence type="ECO:0000313" key="3">
    <source>
        <dbReference type="Proteomes" id="UP000632659"/>
    </source>
</evidence>
<dbReference type="GO" id="GO:0005524">
    <property type="term" value="F:ATP binding"/>
    <property type="evidence" value="ECO:0007669"/>
    <property type="project" value="UniProtKB-KW"/>
</dbReference>
<dbReference type="PANTHER" id="PTHR42935">
    <property type="entry name" value="SLR0930 PROTEIN"/>
    <property type="match status" value="1"/>
</dbReference>
<sequence>MDKGIYVLDMLSGVSVYHHLREDKLVKRFCKLFRALEQDPADFDKISRHYSKICTILYESEFSGSLPDYLFDKILCDENVYSVMCAQNKYNRLTRALKKAAEFDLNVFYLLSLITSKEIKQAITDLFPEKAEMVKLFAEYSNEKRRYRSHEKKWGDDLAPLGDYHRRNGTSVFTKYYAFFMDDHKEIVPVKHFEPFRLNSLKKYELQKRQVIENTLSFLNGKPANNVLLYGDRGTGKSTTVKAVLNEFHQNGLRMIQVSKEDIIYLHKVLKFIENNPLKFIIFIDDLTFQENDECFNTLKAVLEGSLNELPKNVLIYATTNRRHLIKETFSSREGNELHASDTRDESASLADRFGLVVTFTKPNLNEFMDIVCEIAKERGLEVDEESLKKGANIFAMKKASRSGRVARQYIDYVEGRLSLGLPPVKQ</sequence>
<reference evidence="2" key="1">
    <citation type="submission" date="2020-08" db="EMBL/GenBank/DDBJ databases">
        <title>Genome public.</title>
        <authorList>
            <person name="Liu C."/>
            <person name="Sun Q."/>
        </authorList>
    </citation>
    <scope>NUCLEOTIDE SEQUENCE</scope>
    <source>
        <strain evidence="2">NSJ-15</strain>
    </source>
</reference>